<evidence type="ECO:0000313" key="1">
    <source>
        <dbReference type="EMBL" id="BBM38644.1"/>
    </source>
</evidence>
<dbReference type="Proteomes" id="UP000321892">
    <property type="component" value="Chromosome"/>
</dbReference>
<organism evidence="1 2">
    <name type="scientific">Leptotrichia hofstadii</name>
    <dbReference type="NCBI Taxonomy" id="157688"/>
    <lineage>
        <taxon>Bacteria</taxon>
        <taxon>Fusobacteriati</taxon>
        <taxon>Fusobacteriota</taxon>
        <taxon>Fusobacteriia</taxon>
        <taxon>Fusobacteriales</taxon>
        <taxon>Leptotrichiaceae</taxon>
        <taxon>Leptotrichia</taxon>
    </lineage>
</organism>
<sequence>MKLLEIFKNSKKQKTSQNVIDDEQLKINFIYPEDEEIAKIVENEVLAHRNLKQILKIKNELEDILNENIKPGPFEYDLVGHDCTGTYYYENIWFIDLLATIYEYTDENKRSRRKICCEAILSDFYYFGVTFPDKVYAGKFNYIENISDELYEKALLEEQRLKKKLYKFSYEYLEEVNNKKIQEFINFEISRHKNEYEKEEIAELENILKQIIYNIDNESEEEDTDIIKNKIINFIGNSKTFSYQSKNIWIIELVIKILENYSQDLAKYRALFCMELLNQLYLFEIEDLDLNELNKTEFEMIRKKLYEYYRFYDKLRMERKKKFL</sequence>
<dbReference type="OrthoDB" id="9889757at2"/>
<accession>A0A510JH88</accession>
<protein>
    <submittedName>
        <fullName evidence="1">Uncharacterized protein</fullName>
    </submittedName>
</protein>
<dbReference type="RefSeq" id="WP_026746263.1">
    <property type="nucleotide sequence ID" value="NZ_AP019823.1"/>
</dbReference>
<dbReference type="EMBL" id="AP019823">
    <property type="protein sequence ID" value="BBM38644.1"/>
    <property type="molecule type" value="Genomic_DNA"/>
</dbReference>
<evidence type="ECO:0000313" key="2">
    <source>
        <dbReference type="Proteomes" id="UP000321892"/>
    </source>
</evidence>
<proteinExistence type="predicted"/>
<dbReference type="AlphaFoldDB" id="A0A510JH88"/>
<dbReference type="KEGG" id="lhf:JCM16775_1353"/>
<gene>
    <name evidence="1" type="ORF">JCM16775_1353</name>
</gene>
<reference evidence="1 2" key="1">
    <citation type="submission" date="2019-07" db="EMBL/GenBank/DDBJ databases">
        <title>Complete Genome Sequence of Leptotrichia hofstadii Strain JCM16775.</title>
        <authorList>
            <person name="Watanabe S."/>
            <person name="Cui L."/>
        </authorList>
    </citation>
    <scope>NUCLEOTIDE SEQUENCE [LARGE SCALE GENOMIC DNA]</scope>
    <source>
        <strain evidence="1 2">JCM16775</strain>
    </source>
</reference>
<name>A0A510JH88_9FUSO</name>
<keyword evidence="2" id="KW-1185">Reference proteome</keyword>